<feature type="compositionally biased region" description="Low complexity" evidence="1">
    <location>
        <begin position="1"/>
        <end position="19"/>
    </location>
</feature>
<proteinExistence type="predicted"/>
<protein>
    <submittedName>
        <fullName evidence="2">Uncharacterized protein</fullName>
    </submittedName>
</protein>
<gene>
    <name evidence="2" type="ORF">AMTR_s00112p00071410</name>
</gene>
<evidence type="ECO:0000313" key="3">
    <source>
        <dbReference type="Proteomes" id="UP000017836"/>
    </source>
</evidence>
<organism evidence="2 3">
    <name type="scientific">Amborella trichopoda</name>
    <dbReference type="NCBI Taxonomy" id="13333"/>
    <lineage>
        <taxon>Eukaryota</taxon>
        <taxon>Viridiplantae</taxon>
        <taxon>Streptophyta</taxon>
        <taxon>Embryophyta</taxon>
        <taxon>Tracheophyta</taxon>
        <taxon>Spermatophyta</taxon>
        <taxon>Magnoliopsida</taxon>
        <taxon>Amborellales</taxon>
        <taxon>Amborellaceae</taxon>
        <taxon>Amborella</taxon>
    </lineage>
</organism>
<evidence type="ECO:0000313" key="2">
    <source>
        <dbReference type="EMBL" id="ERN00107.1"/>
    </source>
</evidence>
<dbReference type="Proteomes" id="UP000017836">
    <property type="component" value="Unassembled WGS sequence"/>
</dbReference>
<reference evidence="3" key="1">
    <citation type="journal article" date="2013" name="Science">
        <title>The Amborella genome and the evolution of flowering plants.</title>
        <authorList>
            <consortium name="Amborella Genome Project"/>
        </authorList>
    </citation>
    <scope>NUCLEOTIDE SEQUENCE [LARGE SCALE GENOMIC DNA]</scope>
</reference>
<accession>W1NSL4</accession>
<evidence type="ECO:0000256" key="1">
    <source>
        <dbReference type="SAM" id="MobiDB-lite"/>
    </source>
</evidence>
<keyword evidence="3" id="KW-1185">Reference proteome</keyword>
<dbReference type="Gramene" id="ERN00107">
    <property type="protein sequence ID" value="ERN00107"/>
    <property type="gene ID" value="AMTR_s00112p00071410"/>
</dbReference>
<dbReference type="AlphaFoldDB" id="W1NSL4"/>
<dbReference type="EMBL" id="KI394952">
    <property type="protein sequence ID" value="ERN00107.1"/>
    <property type="molecule type" value="Genomic_DNA"/>
</dbReference>
<feature type="region of interest" description="Disordered" evidence="1">
    <location>
        <begin position="1"/>
        <end position="47"/>
    </location>
</feature>
<sequence>MAYQTQATSAPAQSPSPSSNRQKPFDKLQTSSNPDPSSADLSKPCLFPPAESSETWNHITVMNEKVGLSILTAKKRERKLAFCR</sequence>
<dbReference type="HOGENOM" id="CLU_2530522_0_0_1"/>
<feature type="compositionally biased region" description="Polar residues" evidence="1">
    <location>
        <begin position="28"/>
        <end position="40"/>
    </location>
</feature>
<name>W1NSL4_AMBTC</name>